<keyword evidence="3" id="KW-1185">Reference proteome</keyword>
<protein>
    <recommendedName>
        <fullName evidence="1">PilZ domain-containing protein</fullName>
    </recommendedName>
</protein>
<gene>
    <name evidence="2" type="ORF">HAD_07265</name>
</gene>
<dbReference type="EMBL" id="ARYH01000001">
    <property type="protein sequence ID" value="KCZ85464.1"/>
    <property type="molecule type" value="Genomic_DNA"/>
</dbReference>
<dbReference type="eggNOG" id="ENOG50319C3">
    <property type="taxonomic scope" value="Bacteria"/>
</dbReference>
<dbReference type="AlphaFoldDB" id="A0A069E651"/>
<evidence type="ECO:0000259" key="1">
    <source>
        <dbReference type="Pfam" id="PF07238"/>
    </source>
</evidence>
<dbReference type="Proteomes" id="UP000027446">
    <property type="component" value="Unassembled WGS sequence"/>
</dbReference>
<name>A0A069E651_9PROT</name>
<dbReference type="STRING" id="1280949.HAD_07265"/>
<dbReference type="SUPFAM" id="SSF141371">
    <property type="entry name" value="PilZ domain-like"/>
    <property type="match status" value="1"/>
</dbReference>
<reference evidence="2 3" key="1">
    <citation type="journal article" date="2014" name="Antonie Van Leeuwenhoek">
        <title>Hyphomonas beringensis sp. nov. and Hyphomonas chukchiensis sp. nov., isolated from surface seawater of the Bering Sea and Chukchi Sea.</title>
        <authorList>
            <person name="Li C."/>
            <person name="Lai Q."/>
            <person name="Li G."/>
            <person name="Dong C."/>
            <person name="Wang J."/>
            <person name="Liao Y."/>
            <person name="Shao Z."/>
        </authorList>
    </citation>
    <scope>NUCLEOTIDE SEQUENCE [LARGE SCALE GENOMIC DNA]</scope>
    <source>
        <strain evidence="2 3">MHS-3</strain>
    </source>
</reference>
<proteinExistence type="predicted"/>
<dbReference type="PATRIC" id="fig|1280949.3.peg.1480"/>
<dbReference type="GO" id="GO:0035438">
    <property type="term" value="F:cyclic-di-GMP binding"/>
    <property type="evidence" value="ECO:0007669"/>
    <property type="project" value="InterPro"/>
</dbReference>
<organism evidence="2 3">
    <name type="scientific">Hyphomonas adhaerens MHS-3</name>
    <dbReference type="NCBI Taxonomy" id="1280949"/>
    <lineage>
        <taxon>Bacteria</taxon>
        <taxon>Pseudomonadati</taxon>
        <taxon>Pseudomonadota</taxon>
        <taxon>Alphaproteobacteria</taxon>
        <taxon>Hyphomonadales</taxon>
        <taxon>Hyphomonadaceae</taxon>
        <taxon>Hyphomonas</taxon>
    </lineage>
</organism>
<evidence type="ECO:0000313" key="3">
    <source>
        <dbReference type="Proteomes" id="UP000027446"/>
    </source>
</evidence>
<dbReference type="InterPro" id="IPR009875">
    <property type="entry name" value="PilZ_domain"/>
</dbReference>
<accession>A0A069E651</accession>
<evidence type="ECO:0000313" key="2">
    <source>
        <dbReference type="EMBL" id="KCZ85464.1"/>
    </source>
</evidence>
<sequence>MAMKPRLFGTKKPDSPDLGRIQRTLQQSATPIASRATHQNLPRAERAKVYREAAVAYDSGYRRKGIVLDYSANGARLRFPTNENLPPMVYLYARAVGLEGPARVVWQHGSEAGLALEV</sequence>
<dbReference type="Pfam" id="PF07238">
    <property type="entry name" value="PilZ"/>
    <property type="match status" value="1"/>
</dbReference>
<comment type="caution">
    <text evidence="2">The sequence shown here is derived from an EMBL/GenBank/DDBJ whole genome shotgun (WGS) entry which is preliminary data.</text>
</comment>
<feature type="domain" description="PilZ" evidence="1">
    <location>
        <begin position="45"/>
        <end position="114"/>
    </location>
</feature>